<dbReference type="InterPro" id="IPR039793">
    <property type="entry name" value="UROS/Hem4"/>
</dbReference>
<keyword evidence="5 9" id="KW-0627">Porphyrin biosynthesis</keyword>
<dbReference type="InterPro" id="IPR003754">
    <property type="entry name" value="4pyrrol_synth_uPrphyn_synth"/>
</dbReference>
<dbReference type="InterPro" id="IPR036108">
    <property type="entry name" value="4pyrrol_syn_uPrphyn_synt_sf"/>
</dbReference>
<evidence type="ECO:0000313" key="11">
    <source>
        <dbReference type="EMBL" id="CAD7288867.1"/>
    </source>
</evidence>
<name>A0ABM8Q7D9_9BACT</name>
<evidence type="ECO:0000256" key="4">
    <source>
        <dbReference type="ARBA" id="ARBA00023239"/>
    </source>
</evidence>
<evidence type="ECO:0000259" key="10">
    <source>
        <dbReference type="Pfam" id="PF02602"/>
    </source>
</evidence>
<proteinExistence type="inferred from homology"/>
<feature type="domain" description="Tetrapyrrole biosynthesis uroporphyrinogen III synthase" evidence="10">
    <location>
        <begin position="30"/>
        <end position="204"/>
    </location>
</feature>
<evidence type="ECO:0000256" key="1">
    <source>
        <dbReference type="ARBA" id="ARBA00004772"/>
    </source>
</evidence>
<evidence type="ECO:0000256" key="7">
    <source>
        <dbReference type="ARBA" id="ARBA00040167"/>
    </source>
</evidence>
<dbReference type="PANTHER" id="PTHR38042">
    <property type="entry name" value="UROPORPHYRINOGEN-III SYNTHASE, CHLOROPLASTIC"/>
    <property type="match status" value="1"/>
</dbReference>
<comment type="catalytic activity">
    <reaction evidence="8 9">
        <text>hydroxymethylbilane = uroporphyrinogen III + H2O</text>
        <dbReference type="Rhea" id="RHEA:18965"/>
        <dbReference type="ChEBI" id="CHEBI:15377"/>
        <dbReference type="ChEBI" id="CHEBI:57308"/>
        <dbReference type="ChEBI" id="CHEBI:57845"/>
        <dbReference type="EC" id="4.2.1.75"/>
    </reaction>
</comment>
<dbReference type="EC" id="4.2.1.75" evidence="3 9"/>
<keyword evidence="4 9" id="KW-0456">Lyase</keyword>
<evidence type="ECO:0000313" key="12">
    <source>
        <dbReference type="Proteomes" id="UP000789359"/>
    </source>
</evidence>
<evidence type="ECO:0000256" key="2">
    <source>
        <dbReference type="ARBA" id="ARBA00008133"/>
    </source>
</evidence>
<comment type="pathway">
    <text evidence="1 9">Porphyrin-containing compound metabolism; protoporphyrin-IX biosynthesis; coproporphyrinogen-III from 5-aminolevulinate: step 3/4.</text>
</comment>
<evidence type="ECO:0000256" key="3">
    <source>
        <dbReference type="ARBA" id="ARBA00013109"/>
    </source>
</evidence>
<dbReference type="RefSeq" id="WP_230057310.1">
    <property type="nucleotide sequence ID" value="NZ_CAJHOE010000004.1"/>
</dbReference>
<evidence type="ECO:0000256" key="8">
    <source>
        <dbReference type="ARBA" id="ARBA00048617"/>
    </source>
</evidence>
<dbReference type="Gene3D" id="3.40.50.10090">
    <property type="match status" value="2"/>
</dbReference>
<dbReference type="EMBL" id="CAJHOE010000004">
    <property type="protein sequence ID" value="CAD7288867.1"/>
    <property type="molecule type" value="Genomic_DNA"/>
</dbReference>
<dbReference type="PANTHER" id="PTHR38042:SF1">
    <property type="entry name" value="UROPORPHYRINOGEN-III SYNTHASE, CHLOROPLASTIC"/>
    <property type="match status" value="1"/>
</dbReference>
<gene>
    <name evidence="11" type="ORF">LMG8286_01568</name>
</gene>
<evidence type="ECO:0000256" key="9">
    <source>
        <dbReference type="RuleBase" id="RU366031"/>
    </source>
</evidence>
<accession>A0ABM8Q7D9</accession>
<protein>
    <recommendedName>
        <fullName evidence="7 9">Uroporphyrinogen-III synthase</fullName>
        <ecNumber evidence="3 9">4.2.1.75</ecNumber>
    </recommendedName>
</protein>
<sequence>MIYLIGSHAKFKDIKTLILNKIVFENFSLEISLFDALVITSKNSINALKFNQILPDKNIEIYAIGKASADAAKKFGFSEIYTAKNMHGDDFATEISPLLAQKKVLFLRAFKTASSVFEILRANNINVEQVIAYKNIPKTLTIEKKPPQGSILVFTAPSAVRNFKDNFGWEMRYKAVAIGNTTAKELQNLTTPIISPTQNLKDCIKLAKTLL</sequence>
<dbReference type="SUPFAM" id="SSF69618">
    <property type="entry name" value="HemD-like"/>
    <property type="match status" value="1"/>
</dbReference>
<evidence type="ECO:0000256" key="6">
    <source>
        <dbReference type="ARBA" id="ARBA00037589"/>
    </source>
</evidence>
<dbReference type="Proteomes" id="UP000789359">
    <property type="component" value="Unassembled WGS sequence"/>
</dbReference>
<comment type="function">
    <text evidence="6 9">Catalyzes cyclization of the linear tetrapyrrole, hydroxymethylbilane, to the macrocyclic uroporphyrinogen III.</text>
</comment>
<reference evidence="11 12" key="1">
    <citation type="submission" date="2020-11" db="EMBL/GenBank/DDBJ databases">
        <authorList>
            <person name="Peeters C."/>
        </authorList>
    </citation>
    <scope>NUCLEOTIDE SEQUENCE [LARGE SCALE GENOMIC DNA]</scope>
    <source>
        <strain evidence="11 12">LMG 8286</strain>
    </source>
</reference>
<comment type="caution">
    <text evidence="11">The sequence shown here is derived from an EMBL/GenBank/DDBJ whole genome shotgun (WGS) entry which is preliminary data.</text>
</comment>
<organism evidence="11 12">
    <name type="scientific">Campylobacter suis</name>
    <dbReference type="NCBI Taxonomy" id="2790657"/>
    <lineage>
        <taxon>Bacteria</taxon>
        <taxon>Pseudomonadati</taxon>
        <taxon>Campylobacterota</taxon>
        <taxon>Epsilonproteobacteria</taxon>
        <taxon>Campylobacterales</taxon>
        <taxon>Campylobacteraceae</taxon>
        <taxon>Campylobacter</taxon>
    </lineage>
</organism>
<dbReference type="Pfam" id="PF02602">
    <property type="entry name" value="HEM4"/>
    <property type="match status" value="1"/>
</dbReference>
<dbReference type="CDD" id="cd06578">
    <property type="entry name" value="HemD"/>
    <property type="match status" value="1"/>
</dbReference>
<keyword evidence="12" id="KW-1185">Reference proteome</keyword>
<evidence type="ECO:0000256" key="5">
    <source>
        <dbReference type="ARBA" id="ARBA00023244"/>
    </source>
</evidence>
<comment type="similarity">
    <text evidence="2 9">Belongs to the uroporphyrinogen-III synthase family.</text>
</comment>